<name>A0ABS9WF45_9ACTN</name>
<reference evidence="1" key="1">
    <citation type="submission" date="2021-11" db="EMBL/GenBank/DDBJ databases">
        <title>A Novel Adlercreutzia Species, isolated from a Allomyrina dichotoma larva feces.</title>
        <authorList>
            <person name="Suh M.K."/>
        </authorList>
    </citation>
    <scope>NUCLEOTIDE SEQUENCE</scope>
    <source>
        <strain evidence="1">JBNU-10</strain>
    </source>
</reference>
<comment type="caution">
    <text evidence="1">The sequence shown here is derived from an EMBL/GenBank/DDBJ whole genome shotgun (WGS) entry which is preliminary data.</text>
</comment>
<dbReference type="RefSeq" id="WP_242163709.1">
    <property type="nucleotide sequence ID" value="NZ_JAJMLW010000001.1"/>
</dbReference>
<accession>A0ABS9WF45</accession>
<keyword evidence="2" id="KW-1185">Reference proteome</keyword>
<protein>
    <submittedName>
        <fullName evidence="1">Uncharacterized protein</fullName>
    </submittedName>
</protein>
<gene>
    <name evidence="1" type="ORF">LPT13_03890</name>
</gene>
<organism evidence="1 2">
    <name type="scientific">Adlercreutzia faecimuris</name>
    <dbReference type="NCBI Taxonomy" id="2897341"/>
    <lineage>
        <taxon>Bacteria</taxon>
        <taxon>Bacillati</taxon>
        <taxon>Actinomycetota</taxon>
        <taxon>Coriobacteriia</taxon>
        <taxon>Eggerthellales</taxon>
        <taxon>Eggerthellaceae</taxon>
        <taxon>Adlercreutzia</taxon>
    </lineage>
</organism>
<dbReference type="EMBL" id="JAJMLW010000001">
    <property type="protein sequence ID" value="MCI2241493.1"/>
    <property type="molecule type" value="Genomic_DNA"/>
</dbReference>
<proteinExistence type="predicted"/>
<sequence length="89" mass="9560">MGFIGNDGTWERPDDPSMAADAYWSAIEEARERELEAATCGGCRLFAEPPASEFPEAAATGIGWCLAYGCFADAGDMASDYGCDRYEAM</sequence>
<evidence type="ECO:0000313" key="1">
    <source>
        <dbReference type="EMBL" id="MCI2241493.1"/>
    </source>
</evidence>
<dbReference type="Proteomes" id="UP001430755">
    <property type="component" value="Unassembled WGS sequence"/>
</dbReference>
<evidence type="ECO:0000313" key="2">
    <source>
        <dbReference type="Proteomes" id="UP001430755"/>
    </source>
</evidence>